<dbReference type="EMBL" id="BMAO01005104">
    <property type="protein sequence ID" value="GFQ99075.1"/>
    <property type="molecule type" value="Genomic_DNA"/>
</dbReference>
<protein>
    <submittedName>
        <fullName evidence="1">Uncharacterized protein</fullName>
    </submittedName>
</protein>
<reference evidence="1" key="1">
    <citation type="submission" date="2020-07" db="EMBL/GenBank/DDBJ databases">
        <title>Multicomponent nature underlies the extraordinary mechanical properties of spider dragline silk.</title>
        <authorList>
            <person name="Kono N."/>
            <person name="Nakamura H."/>
            <person name="Mori M."/>
            <person name="Yoshida Y."/>
            <person name="Ohtoshi R."/>
            <person name="Malay A.D."/>
            <person name="Moran D.A.P."/>
            <person name="Tomita M."/>
            <person name="Numata K."/>
            <person name="Arakawa K."/>
        </authorList>
    </citation>
    <scope>NUCLEOTIDE SEQUENCE</scope>
</reference>
<organism evidence="1 2">
    <name type="scientific">Trichonephila clavata</name>
    <name type="common">Joro spider</name>
    <name type="synonym">Nephila clavata</name>
    <dbReference type="NCBI Taxonomy" id="2740835"/>
    <lineage>
        <taxon>Eukaryota</taxon>
        <taxon>Metazoa</taxon>
        <taxon>Ecdysozoa</taxon>
        <taxon>Arthropoda</taxon>
        <taxon>Chelicerata</taxon>
        <taxon>Arachnida</taxon>
        <taxon>Araneae</taxon>
        <taxon>Araneomorphae</taxon>
        <taxon>Entelegynae</taxon>
        <taxon>Araneoidea</taxon>
        <taxon>Nephilidae</taxon>
        <taxon>Trichonephila</taxon>
    </lineage>
</organism>
<comment type="caution">
    <text evidence="1">The sequence shown here is derived from an EMBL/GenBank/DDBJ whole genome shotgun (WGS) entry which is preliminary data.</text>
</comment>
<sequence>MEQSESHSTVKKKWFVRCRDGNFSLEDDSCPTTIKKFEELQVLYWKEIHVKLKKKKTLQNSYELLTKQYHFSLHAMEKIQKRGKWIPHLFTEENKNQDLTSARIFLHGTKEKKIVQNHCSTIPNTKKPVLIHSSHQHQ</sequence>
<dbReference type="AlphaFoldDB" id="A0A8X6JAK7"/>
<name>A0A8X6JAK7_TRICU</name>
<dbReference type="Proteomes" id="UP000887116">
    <property type="component" value="Unassembled WGS sequence"/>
</dbReference>
<gene>
    <name evidence="1" type="ORF">TNCT_421261</name>
</gene>
<evidence type="ECO:0000313" key="2">
    <source>
        <dbReference type="Proteomes" id="UP000887116"/>
    </source>
</evidence>
<keyword evidence="2" id="KW-1185">Reference proteome</keyword>
<evidence type="ECO:0000313" key="1">
    <source>
        <dbReference type="EMBL" id="GFQ99075.1"/>
    </source>
</evidence>
<accession>A0A8X6JAK7</accession>
<proteinExistence type="predicted"/>